<dbReference type="SUPFAM" id="SSF47413">
    <property type="entry name" value="lambda repressor-like DNA-binding domains"/>
    <property type="match status" value="1"/>
</dbReference>
<dbReference type="SMART" id="SM00530">
    <property type="entry name" value="HTH_XRE"/>
    <property type="match status" value="1"/>
</dbReference>
<protein>
    <submittedName>
        <fullName evidence="2">Helix-turn-helix transcriptional regulator</fullName>
    </submittedName>
</protein>
<dbReference type="Proteomes" id="UP000732193">
    <property type="component" value="Unassembled WGS sequence"/>
</dbReference>
<accession>A0AAE2W279</accession>
<evidence type="ECO:0000313" key="3">
    <source>
        <dbReference type="Proteomes" id="UP000732193"/>
    </source>
</evidence>
<dbReference type="Gene3D" id="1.10.260.40">
    <property type="entry name" value="lambda repressor-like DNA-binding domains"/>
    <property type="match status" value="1"/>
</dbReference>
<name>A0AAE2W279_9RHOB</name>
<dbReference type="AlphaFoldDB" id="A0AAE2W279"/>
<dbReference type="RefSeq" id="WP_203243517.1">
    <property type="nucleotide sequence ID" value="NZ_JAFBRH010000008.1"/>
</dbReference>
<dbReference type="GO" id="GO:0003677">
    <property type="term" value="F:DNA binding"/>
    <property type="evidence" value="ECO:0007669"/>
    <property type="project" value="InterPro"/>
</dbReference>
<sequence length="69" mass="7721">MKSRDRLAHNILDRRRALGISQEELALRAGISRGYMGRVENSKFSATLDLVDKIAGALEVDPAQLLEKR</sequence>
<comment type="caution">
    <text evidence="2">The sequence shown here is derived from an EMBL/GenBank/DDBJ whole genome shotgun (WGS) entry which is preliminary data.</text>
</comment>
<dbReference type="EMBL" id="JAFBRM010000009">
    <property type="protein sequence ID" value="MBM1715794.1"/>
    <property type="molecule type" value="Genomic_DNA"/>
</dbReference>
<feature type="domain" description="HTH cro/C1-type" evidence="1">
    <location>
        <begin position="11"/>
        <end position="65"/>
    </location>
</feature>
<gene>
    <name evidence="2" type="ORF">JQV55_19650</name>
</gene>
<evidence type="ECO:0000313" key="2">
    <source>
        <dbReference type="EMBL" id="MBM1715794.1"/>
    </source>
</evidence>
<keyword evidence="3" id="KW-1185">Reference proteome</keyword>
<evidence type="ECO:0000259" key="1">
    <source>
        <dbReference type="PROSITE" id="PS50943"/>
    </source>
</evidence>
<dbReference type="InterPro" id="IPR001387">
    <property type="entry name" value="Cro/C1-type_HTH"/>
</dbReference>
<proteinExistence type="predicted"/>
<dbReference type="CDD" id="cd00093">
    <property type="entry name" value="HTH_XRE"/>
    <property type="match status" value="1"/>
</dbReference>
<dbReference type="Pfam" id="PF01381">
    <property type="entry name" value="HTH_3"/>
    <property type="match status" value="1"/>
</dbReference>
<dbReference type="PROSITE" id="PS50943">
    <property type="entry name" value="HTH_CROC1"/>
    <property type="match status" value="1"/>
</dbReference>
<organism evidence="2 3">
    <name type="scientific">Sulfitobacter geojensis</name>
    <dbReference type="NCBI Taxonomy" id="1342299"/>
    <lineage>
        <taxon>Bacteria</taxon>
        <taxon>Pseudomonadati</taxon>
        <taxon>Pseudomonadota</taxon>
        <taxon>Alphaproteobacteria</taxon>
        <taxon>Rhodobacterales</taxon>
        <taxon>Roseobacteraceae</taxon>
        <taxon>Sulfitobacter</taxon>
    </lineage>
</organism>
<dbReference type="InterPro" id="IPR010982">
    <property type="entry name" value="Lambda_DNA-bd_dom_sf"/>
</dbReference>
<reference evidence="2 3" key="1">
    <citation type="submission" date="2021-01" db="EMBL/GenBank/DDBJ databases">
        <title>Diatom-associated Roseobacters Show Island Model of Population Structure.</title>
        <authorList>
            <person name="Qu L."/>
            <person name="Feng X."/>
            <person name="Chen Y."/>
            <person name="Li L."/>
            <person name="Wang X."/>
            <person name="Hu Z."/>
            <person name="Wang H."/>
            <person name="Luo H."/>
        </authorList>
    </citation>
    <scope>NUCLEOTIDE SEQUENCE [LARGE SCALE GENOMIC DNA]</scope>
    <source>
        <strain evidence="2 3">TR60-84</strain>
    </source>
</reference>